<dbReference type="EC" id="3.6.4.12" evidence="3"/>
<feature type="region of interest" description="Disordered" evidence="13">
    <location>
        <begin position="1206"/>
        <end position="1234"/>
    </location>
</feature>
<comment type="similarity">
    <text evidence="2 12">Belongs to the MCM family.</text>
</comment>
<dbReference type="InterPro" id="IPR033762">
    <property type="entry name" value="MCM_OB"/>
</dbReference>
<dbReference type="InterPro" id="IPR001208">
    <property type="entry name" value="MCM_dom"/>
</dbReference>
<evidence type="ECO:0000256" key="10">
    <source>
        <dbReference type="ARBA" id="ARBA00023242"/>
    </source>
</evidence>
<evidence type="ECO:0000256" key="4">
    <source>
        <dbReference type="ARBA" id="ARBA00022705"/>
    </source>
</evidence>
<feature type="compositionally biased region" description="Basic and acidic residues" evidence="13">
    <location>
        <begin position="824"/>
        <end position="833"/>
    </location>
</feature>
<dbReference type="GO" id="GO:0016787">
    <property type="term" value="F:hydrolase activity"/>
    <property type="evidence" value="ECO:0007669"/>
    <property type="project" value="UniProtKB-KW"/>
</dbReference>
<dbReference type="GO" id="GO:0043138">
    <property type="term" value="F:3'-5' DNA helicase activity"/>
    <property type="evidence" value="ECO:0007669"/>
    <property type="project" value="TreeGrafter"/>
</dbReference>
<keyword evidence="8 12" id="KW-0067">ATP-binding</keyword>
<dbReference type="GO" id="GO:0005524">
    <property type="term" value="F:ATP binding"/>
    <property type="evidence" value="ECO:0007669"/>
    <property type="project" value="UniProtKB-KW"/>
</dbReference>
<gene>
    <name evidence="15" type="ORF">GT037_001965</name>
</gene>
<evidence type="ECO:0000313" key="16">
    <source>
        <dbReference type="Proteomes" id="UP000596902"/>
    </source>
</evidence>
<name>A0A8H7EJH3_9PLEO</name>
<dbReference type="CDD" id="cd17756">
    <property type="entry name" value="MCM5"/>
    <property type="match status" value="1"/>
</dbReference>
<dbReference type="FunFam" id="3.40.50.300:FF:000241">
    <property type="entry name" value="DNA helicase"/>
    <property type="match status" value="1"/>
</dbReference>
<dbReference type="PROSITE" id="PS00847">
    <property type="entry name" value="MCM_1"/>
    <property type="match status" value="1"/>
</dbReference>
<keyword evidence="10" id="KW-0539">Nucleus</keyword>
<sequence length="1254" mass="138732">MADRQTPFSISLFGSQAGDGPQDAAAPSRVQQALVDFIMDFTLDNIFVYRDQIRENVLLKQYYCDIDVAHLISYSPELAHDLRQNPAEIIPLFESALKSCTQRIVYPSQKNIQLPEHQLLLHSNASELSIRDLTATNVSQLVRIPGIIIGASTLSSKSTALAIRCRNCQHEEILPVSGGFSGVSLPRTCGRKRGEGESGEQCPLDPYYVMHERCQFIDQQVLKLQEAPDQVPVGELPRHIMISADRYLANRVVPGTRCSVMGVFSIYQQKGSKRAGNAAVAIRNPYIRAVGIHAEVDHGSKGNAVFTEEEEQEFLEMSRRPDIYEVFARCIAPSIYGNQDIKKAIACLLMGGAKKILPDGMKLRGDINVLLLGDPGTAKSQLLKFVEKVSPIAIYTSGKGSSAAGLTASVQRDHNTREFYLEGGAMVLADGGVVCIDEFDKMRDEDRVAIHEAMEQQTISIAKAGITTILNSRTSVLAAANPIFGRYDDMKTPGENIDFQTTILSRFDMIFIVRDEHDRGRDERIAKHVMGIAMGGRGVEETVQAEIPIEKMKRYITYCRQKCAPRLSPEAAEKLSSHFVSIRRQVHASEINANQRSSIPITVRQLEAIIRITESLAKLSLSPIADESHVDEAIRLFLASTMDAVNQGEGQSSKELMDEVNKVEEELRRRMPIGWQVNLSTLKREMVDGKGYSEQALARALHVMNARSSSDNTRPPHSYLTLQDANMSNDAAAPENANTPVSNHDYSAVSSPAASPEGSAFGAAGSDDRRSSTSRHLIPKAQPTSLTTATLSATSNTNGPCLSGGGPASKHHTVPPRPKPGRKPATEEPESRRKAQNRASQRNFRERKQKNVQSLIETVNRITQEMKDNSSAYERSLQHMQEQVHYLENRNRALEEELKMYRQAGTPDTRGLSMNPQHASHEEKHDFDMMRGIPPHDQPLENMQSGCDRCTPEHCACLADLTHDLQFSGEAMTGILRDGHEDLEDEKHPHVEYEVDFTEKFKTKHHPATFAPPVEEAKITDCGFCEGQKDICICDPPTRVDSADESSSLAHKASGSSGKDVKPKMATTGPGSCADCQSNPQQRAWCQRVAQLRSEETPSSSRRNSSKSSSLDIMEPKVSTSIDMRAGFSSPVGTGRTVGCSEAFKLLDGRVSTDPNDMDWRQLKPVPQTFARQEARRDTFTMEPGMYSAMELDASSILTTLQHAQRPLRPRPSDGPHAPLIEEAEERRRASYSPMTKVEDHAMLDAVSHYNIGR</sequence>
<dbReference type="InterPro" id="IPR018287">
    <property type="entry name" value="Hap4_TF_heteromerisation"/>
</dbReference>
<dbReference type="InterPro" id="IPR041562">
    <property type="entry name" value="MCM_lid"/>
</dbReference>
<feature type="region of interest" description="Disordered" evidence="13">
    <location>
        <begin position="730"/>
        <end position="852"/>
    </location>
</feature>
<evidence type="ECO:0000256" key="2">
    <source>
        <dbReference type="ARBA" id="ARBA00008010"/>
    </source>
</evidence>
<dbReference type="GO" id="GO:0003697">
    <property type="term" value="F:single-stranded DNA binding"/>
    <property type="evidence" value="ECO:0007669"/>
    <property type="project" value="TreeGrafter"/>
</dbReference>
<organism evidence="15 16">
    <name type="scientific">Alternaria burnsii</name>
    <dbReference type="NCBI Taxonomy" id="1187904"/>
    <lineage>
        <taxon>Eukaryota</taxon>
        <taxon>Fungi</taxon>
        <taxon>Dikarya</taxon>
        <taxon>Ascomycota</taxon>
        <taxon>Pezizomycotina</taxon>
        <taxon>Dothideomycetes</taxon>
        <taxon>Pleosporomycetidae</taxon>
        <taxon>Pleosporales</taxon>
        <taxon>Pleosporineae</taxon>
        <taxon>Pleosporaceae</taxon>
        <taxon>Alternaria</taxon>
        <taxon>Alternaria sect. Alternaria</taxon>
    </lineage>
</organism>
<evidence type="ECO:0000256" key="7">
    <source>
        <dbReference type="ARBA" id="ARBA00022806"/>
    </source>
</evidence>
<dbReference type="PROSITE" id="PS50051">
    <property type="entry name" value="MCM_2"/>
    <property type="match status" value="1"/>
</dbReference>
<dbReference type="Pfam" id="PF10297">
    <property type="entry name" value="Hap4_Hap_bind"/>
    <property type="match status" value="1"/>
</dbReference>
<evidence type="ECO:0000256" key="13">
    <source>
        <dbReference type="SAM" id="MobiDB-lite"/>
    </source>
</evidence>
<dbReference type="PANTHER" id="PTHR11630:SF42">
    <property type="entry name" value="DNA REPLICATION LICENSING FACTOR MCM5"/>
    <property type="match status" value="1"/>
</dbReference>
<evidence type="ECO:0000256" key="8">
    <source>
        <dbReference type="ARBA" id="ARBA00022840"/>
    </source>
</evidence>
<dbReference type="RefSeq" id="XP_038790304.1">
    <property type="nucleotide sequence ID" value="XM_038927012.1"/>
</dbReference>
<dbReference type="Proteomes" id="UP000596902">
    <property type="component" value="Unassembled WGS sequence"/>
</dbReference>
<keyword evidence="9 12" id="KW-0238">DNA-binding</keyword>
<dbReference type="GO" id="GO:0003688">
    <property type="term" value="F:DNA replication origin binding"/>
    <property type="evidence" value="ECO:0007669"/>
    <property type="project" value="InterPro"/>
</dbReference>
<dbReference type="InterPro" id="IPR027925">
    <property type="entry name" value="MCM_N"/>
</dbReference>
<dbReference type="AlphaFoldDB" id="A0A8H7EJH3"/>
<feature type="compositionally biased region" description="Polar residues" evidence="13">
    <location>
        <begin position="1075"/>
        <end position="1084"/>
    </location>
</feature>
<dbReference type="Gene3D" id="3.40.50.300">
    <property type="entry name" value="P-loop containing nucleotide triphosphate hydrolases"/>
    <property type="match status" value="1"/>
</dbReference>
<dbReference type="CDD" id="cd14688">
    <property type="entry name" value="bZIP_YAP"/>
    <property type="match status" value="1"/>
</dbReference>
<keyword evidence="4" id="KW-0235">DNA replication</keyword>
<dbReference type="Pfam" id="PF21933">
    <property type="entry name" value="MCM5_C"/>
    <property type="match status" value="1"/>
</dbReference>
<keyword evidence="6" id="KW-0378">Hydrolase</keyword>
<dbReference type="GO" id="GO:0017116">
    <property type="term" value="F:single-stranded DNA helicase activity"/>
    <property type="evidence" value="ECO:0007669"/>
    <property type="project" value="TreeGrafter"/>
</dbReference>
<feature type="compositionally biased region" description="Polar residues" evidence="13">
    <location>
        <begin position="736"/>
        <end position="753"/>
    </location>
</feature>
<dbReference type="PANTHER" id="PTHR11630">
    <property type="entry name" value="DNA REPLICATION LICENSING FACTOR MCM FAMILY MEMBER"/>
    <property type="match status" value="1"/>
</dbReference>
<dbReference type="GO" id="GO:0005656">
    <property type="term" value="C:nuclear pre-replicative complex"/>
    <property type="evidence" value="ECO:0007669"/>
    <property type="project" value="UniProtKB-ARBA"/>
</dbReference>
<dbReference type="SUPFAM" id="SSF50249">
    <property type="entry name" value="Nucleic acid-binding proteins"/>
    <property type="match status" value="1"/>
</dbReference>
<dbReference type="InterPro" id="IPR018525">
    <property type="entry name" value="MCM_CS"/>
</dbReference>
<dbReference type="GO" id="GO:0000727">
    <property type="term" value="P:double-strand break repair via break-induced replication"/>
    <property type="evidence" value="ECO:0007669"/>
    <property type="project" value="TreeGrafter"/>
</dbReference>
<dbReference type="Gene3D" id="1.20.5.170">
    <property type="match status" value="1"/>
</dbReference>
<keyword evidence="7" id="KW-0347">Helicase</keyword>
<dbReference type="GO" id="GO:0006279">
    <property type="term" value="P:premeiotic DNA replication"/>
    <property type="evidence" value="ECO:0007669"/>
    <property type="project" value="UniProtKB-ARBA"/>
</dbReference>
<evidence type="ECO:0000259" key="14">
    <source>
        <dbReference type="PROSITE" id="PS50051"/>
    </source>
</evidence>
<dbReference type="Gene3D" id="3.30.1640.10">
    <property type="entry name" value="mini-chromosome maintenance (MCM) complex, chain A, domain 1"/>
    <property type="match status" value="1"/>
</dbReference>
<dbReference type="GO" id="GO:0006270">
    <property type="term" value="P:DNA replication initiation"/>
    <property type="evidence" value="ECO:0007669"/>
    <property type="project" value="InterPro"/>
</dbReference>
<feature type="compositionally biased region" description="Low complexity" evidence="13">
    <location>
        <begin position="1099"/>
        <end position="1110"/>
    </location>
</feature>
<dbReference type="GeneID" id="62200190"/>
<dbReference type="GO" id="GO:0042555">
    <property type="term" value="C:MCM complex"/>
    <property type="evidence" value="ECO:0007669"/>
    <property type="project" value="InterPro"/>
</dbReference>
<dbReference type="InterPro" id="IPR012340">
    <property type="entry name" value="NA-bd_OB-fold"/>
</dbReference>
<dbReference type="PRINTS" id="PR01661">
    <property type="entry name" value="MCMPROTEIN5"/>
</dbReference>
<reference evidence="15" key="1">
    <citation type="submission" date="2020-01" db="EMBL/GenBank/DDBJ databases">
        <authorList>
            <person name="Feng Z.H.Z."/>
        </authorList>
    </citation>
    <scope>NUCLEOTIDE SEQUENCE</scope>
    <source>
        <strain evidence="15">CBS107.38</strain>
    </source>
</reference>
<evidence type="ECO:0000256" key="1">
    <source>
        <dbReference type="ARBA" id="ARBA00004123"/>
    </source>
</evidence>
<evidence type="ECO:0000256" key="3">
    <source>
        <dbReference type="ARBA" id="ARBA00012551"/>
    </source>
</evidence>
<keyword evidence="11" id="KW-0131">Cell cycle</keyword>
<dbReference type="InterPro" id="IPR031327">
    <property type="entry name" value="MCM"/>
</dbReference>
<evidence type="ECO:0000256" key="5">
    <source>
        <dbReference type="ARBA" id="ARBA00022741"/>
    </source>
</evidence>
<dbReference type="InterPro" id="IPR054125">
    <property type="entry name" value="MCM5_C"/>
</dbReference>
<dbReference type="Pfam" id="PF14551">
    <property type="entry name" value="MCM_N"/>
    <property type="match status" value="1"/>
</dbReference>
<dbReference type="Gene3D" id="2.40.50.140">
    <property type="entry name" value="Nucleic acid-binding proteins"/>
    <property type="match status" value="1"/>
</dbReference>
<dbReference type="InterPro" id="IPR046347">
    <property type="entry name" value="bZIP_sf"/>
</dbReference>
<dbReference type="InterPro" id="IPR004827">
    <property type="entry name" value="bZIP"/>
</dbReference>
<dbReference type="GO" id="GO:0043596">
    <property type="term" value="C:nuclear replication fork"/>
    <property type="evidence" value="ECO:0007669"/>
    <property type="project" value="UniProtKB-ARBA"/>
</dbReference>
<dbReference type="Pfam" id="PF17207">
    <property type="entry name" value="MCM_OB"/>
    <property type="match status" value="1"/>
</dbReference>
<feature type="compositionally biased region" description="Low complexity" evidence="13">
    <location>
        <begin position="784"/>
        <end position="798"/>
    </location>
</feature>
<dbReference type="InterPro" id="IPR027417">
    <property type="entry name" value="P-loop_NTPase"/>
</dbReference>
<evidence type="ECO:0000256" key="12">
    <source>
        <dbReference type="RuleBase" id="RU004070"/>
    </source>
</evidence>
<evidence type="ECO:0000256" key="6">
    <source>
        <dbReference type="ARBA" id="ARBA00022801"/>
    </source>
</evidence>
<proteinExistence type="inferred from homology"/>
<feature type="region of interest" description="Disordered" evidence="13">
    <location>
        <begin position="1043"/>
        <end position="1118"/>
    </location>
</feature>
<feature type="compositionally biased region" description="Low complexity" evidence="13">
    <location>
        <begin position="1046"/>
        <end position="1058"/>
    </location>
</feature>
<accession>A0A8H7EJH3</accession>
<keyword evidence="16" id="KW-1185">Reference proteome</keyword>
<evidence type="ECO:0000256" key="9">
    <source>
        <dbReference type="ARBA" id="ARBA00023125"/>
    </source>
</evidence>
<dbReference type="GO" id="GO:0031261">
    <property type="term" value="C:DNA replication preinitiation complex"/>
    <property type="evidence" value="ECO:0007669"/>
    <property type="project" value="UniProtKB-ARBA"/>
</dbReference>
<dbReference type="GO" id="GO:0003700">
    <property type="term" value="F:DNA-binding transcription factor activity"/>
    <property type="evidence" value="ECO:0007669"/>
    <property type="project" value="InterPro"/>
</dbReference>
<protein>
    <recommendedName>
        <fullName evidence="3">DNA helicase</fullName>
        <ecNumber evidence="3">3.6.4.12</ecNumber>
    </recommendedName>
</protein>
<dbReference type="Pfam" id="PF00493">
    <property type="entry name" value="MCM"/>
    <property type="match status" value="1"/>
</dbReference>
<dbReference type="SMART" id="SM00338">
    <property type="entry name" value="BRLZ"/>
    <property type="match status" value="1"/>
</dbReference>
<comment type="caution">
    <text evidence="15">The sequence shown here is derived from an EMBL/GenBank/DDBJ whole genome shotgun (WGS) entry which is preliminary data.</text>
</comment>
<dbReference type="PRINTS" id="PR01657">
    <property type="entry name" value="MCMFAMILY"/>
</dbReference>
<dbReference type="Pfam" id="PF17855">
    <property type="entry name" value="MCM_lid"/>
    <property type="match status" value="1"/>
</dbReference>
<evidence type="ECO:0000313" key="15">
    <source>
        <dbReference type="EMBL" id="KAF7680314.1"/>
    </source>
</evidence>
<dbReference type="Gene3D" id="2.20.28.10">
    <property type="match status" value="1"/>
</dbReference>
<dbReference type="PROSITE" id="PS00036">
    <property type="entry name" value="BZIP_BASIC"/>
    <property type="match status" value="1"/>
</dbReference>
<evidence type="ECO:0000256" key="11">
    <source>
        <dbReference type="ARBA" id="ARBA00023306"/>
    </source>
</evidence>
<comment type="subcellular location">
    <subcellularLocation>
        <location evidence="1">Nucleus</location>
    </subcellularLocation>
</comment>
<dbReference type="EMBL" id="JAAABM010000002">
    <property type="protein sequence ID" value="KAF7680314.1"/>
    <property type="molecule type" value="Genomic_DNA"/>
</dbReference>
<dbReference type="SUPFAM" id="SSF57959">
    <property type="entry name" value="Leucine zipper domain"/>
    <property type="match status" value="1"/>
</dbReference>
<reference evidence="15" key="2">
    <citation type="submission" date="2020-08" db="EMBL/GenBank/DDBJ databases">
        <title>Draft Genome Sequence of Cumin Blight Pathogen Alternaria burnsii.</title>
        <authorList>
            <person name="Feng Z."/>
        </authorList>
    </citation>
    <scope>NUCLEOTIDE SEQUENCE</scope>
    <source>
        <strain evidence="15">CBS107.38</strain>
    </source>
</reference>
<feature type="compositionally biased region" description="Basic residues" evidence="13">
    <location>
        <begin position="809"/>
        <end position="822"/>
    </location>
</feature>
<dbReference type="SMART" id="SM00350">
    <property type="entry name" value="MCM"/>
    <property type="match status" value="1"/>
</dbReference>
<dbReference type="InterPro" id="IPR008048">
    <property type="entry name" value="MCM5"/>
</dbReference>
<keyword evidence="5 12" id="KW-0547">Nucleotide-binding</keyword>
<dbReference type="SUPFAM" id="SSF52540">
    <property type="entry name" value="P-loop containing nucleoside triphosphate hydrolases"/>
    <property type="match status" value="1"/>
</dbReference>
<feature type="domain" description="MCM C-terminal AAA(+) ATPase" evidence="14">
    <location>
        <begin position="323"/>
        <end position="529"/>
    </location>
</feature>